<reference evidence="1 2" key="1">
    <citation type="submission" date="2018-01" db="EMBL/GenBank/DDBJ databases">
        <title>Complete genome sequence of Bacteriovorax stolpii DSM12778.</title>
        <authorList>
            <person name="Tang B."/>
            <person name="Chang J."/>
        </authorList>
    </citation>
    <scope>NUCLEOTIDE SEQUENCE [LARGE SCALE GENOMIC DNA]</scope>
    <source>
        <strain evidence="1 2">DSM 12778</strain>
    </source>
</reference>
<proteinExistence type="predicted"/>
<dbReference type="Proteomes" id="UP000235584">
    <property type="component" value="Chromosome"/>
</dbReference>
<dbReference type="EMBL" id="CP025704">
    <property type="protein sequence ID" value="AUN97659.1"/>
    <property type="molecule type" value="Genomic_DNA"/>
</dbReference>
<sequence>MTPYGRELSKAALSTWGGKTEQYFAYNAIPSISKSERILVGAYIRGLQAFKTDNTANEARAILMQADLDTAYNSQYWAIAGSLGRQELRKGLESDSRLFSRRHYALYRITPNNQIRAGKFLKFYGLNDPNHQMYVRRFLNFGFDSESYNFEYSYQGETISTFATAFFGNFKDPFSLAKEEGVSFSASYFFYDKQKLGISLLRASDDNSKRNVSGIWGVFSYHPQFFSMHEFDLQYKSIKTNNQKQSGFVTSNKFNYEPIKGLISFLSYDLANLNPTIISSKKSAYGAGLQFFPRPHFEILTAWQKEEIVKLKAKSDLYSLMFHFYL</sequence>
<dbReference type="KEGG" id="bsto:C0V70_05925"/>
<organism evidence="1 2">
    <name type="scientific">Bacteriovorax stolpii</name>
    <name type="common">Bdellovibrio stolpii</name>
    <dbReference type="NCBI Taxonomy" id="960"/>
    <lineage>
        <taxon>Bacteria</taxon>
        <taxon>Pseudomonadati</taxon>
        <taxon>Bdellovibrionota</taxon>
        <taxon>Bacteriovoracia</taxon>
        <taxon>Bacteriovoracales</taxon>
        <taxon>Bacteriovoracaceae</taxon>
        <taxon>Bacteriovorax</taxon>
    </lineage>
</organism>
<protein>
    <submittedName>
        <fullName evidence="1">Uncharacterized protein</fullName>
    </submittedName>
</protein>
<accession>A0A2K9NQ77</accession>
<keyword evidence="2" id="KW-1185">Reference proteome</keyword>
<dbReference type="AlphaFoldDB" id="A0A2K9NQ77"/>
<gene>
    <name evidence="1" type="ORF">C0V70_05925</name>
</gene>
<evidence type="ECO:0000313" key="1">
    <source>
        <dbReference type="EMBL" id="AUN97659.1"/>
    </source>
</evidence>
<evidence type="ECO:0000313" key="2">
    <source>
        <dbReference type="Proteomes" id="UP000235584"/>
    </source>
</evidence>
<name>A0A2K9NQ77_BACTC</name>